<dbReference type="AlphaFoldDB" id="A0AA88N9P5"/>
<name>A0AA88N9P5_CHASR</name>
<evidence type="ECO:0000313" key="2">
    <source>
        <dbReference type="Proteomes" id="UP001187415"/>
    </source>
</evidence>
<dbReference type="Proteomes" id="UP001187415">
    <property type="component" value="Unassembled WGS sequence"/>
</dbReference>
<sequence length="67" mass="7013">MVSCPSADSLPVVHLTGNQEEILTDKSRADVLQQNTGLPHVLLTTSLAFGVLSLRGVLKQLGADSGL</sequence>
<reference evidence="1" key="1">
    <citation type="submission" date="2023-07" db="EMBL/GenBank/DDBJ databases">
        <title>Chromosome-level Genome Assembly of Striped Snakehead (Channa striata).</title>
        <authorList>
            <person name="Liu H."/>
        </authorList>
    </citation>
    <scope>NUCLEOTIDE SEQUENCE</scope>
    <source>
        <strain evidence="1">Gz</strain>
        <tissue evidence="1">Muscle</tissue>
    </source>
</reference>
<protein>
    <submittedName>
        <fullName evidence="1">Uncharacterized protein</fullName>
    </submittedName>
</protein>
<proteinExistence type="predicted"/>
<dbReference type="EMBL" id="JAUPFM010000005">
    <property type="protein sequence ID" value="KAK2851841.1"/>
    <property type="molecule type" value="Genomic_DNA"/>
</dbReference>
<gene>
    <name evidence="1" type="ORF">Q5P01_008117</name>
</gene>
<keyword evidence="2" id="KW-1185">Reference proteome</keyword>
<evidence type="ECO:0000313" key="1">
    <source>
        <dbReference type="EMBL" id="KAK2851841.1"/>
    </source>
</evidence>
<comment type="caution">
    <text evidence="1">The sequence shown here is derived from an EMBL/GenBank/DDBJ whole genome shotgun (WGS) entry which is preliminary data.</text>
</comment>
<accession>A0AA88N9P5</accession>
<organism evidence="1 2">
    <name type="scientific">Channa striata</name>
    <name type="common">Snakehead murrel</name>
    <name type="synonym">Ophicephalus striatus</name>
    <dbReference type="NCBI Taxonomy" id="64152"/>
    <lineage>
        <taxon>Eukaryota</taxon>
        <taxon>Metazoa</taxon>
        <taxon>Chordata</taxon>
        <taxon>Craniata</taxon>
        <taxon>Vertebrata</taxon>
        <taxon>Euteleostomi</taxon>
        <taxon>Actinopterygii</taxon>
        <taxon>Neopterygii</taxon>
        <taxon>Teleostei</taxon>
        <taxon>Neoteleostei</taxon>
        <taxon>Acanthomorphata</taxon>
        <taxon>Anabantaria</taxon>
        <taxon>Anabantiformes</taxon>
        <taxon>Channoidei</taxon>
        <taxon>Channidae</taxon>
        <taxon>Channa</taxon>
    </lineage>
</organism>